<dbReference type="SUPFAM" id="SSF52540">
    <property type="entry name" value="P-loop containing nucleoside triphosphate hydrolases"/>
    <property type="match status" value="1"/>
</dbReference>
<evidence type="ECO:0000256" key="13">
    <source>
        <dbReference type="ARBA" id="ARBA00022759"/>
    </source>
</evidence>
<dbReference type="GO" id="GO:0003677">
    <property type="term" value="F:DNA binding"/>
    <property type="evidence" value="ECO:0007669"/>
    <property type="project" value="UniProtKB-KW"/>
</dbReference>
<dbReference type="GO" id="GO:0016779">
    <property type="term" value="F:nucleotidyltransferase activity"/>
    <property type="evidence" value="ECO:0007669"/>
    <property type="project" value="UniProtKB-KW"/>
</dbReference>
<evidence type="ECO:0000256" key="16">
    <source>
        <dbReference type="ARBA" id="ARBA00023125"/>
    </source>
</evidence>
<protein>
    <recommendedName>
        <fullName evidence="4 19">Replication-associated protein</fullName>
        <shortName evidence="19">Rep</shortName>
        <ecNumber evidence="19">3.1.21.-</ecNumber>
    </recommendedName>
</protein>
<evidence type="ECO:0000256" key="6">
    <source>
        <dbReference type="ARBA" id="ARBA00022562"/>
    </source>
</evidence>
<evidence type="ECO:0000256" key="3">
    <source>
        <dbReference type="ARBA" id="ARBA00011488"/>
    </source>
</evidence>
<feature type="binding site" evidence="18">
    <location>
        <position position="77"/>
    </location>
    <ligand>
        <name>a divalent metal cation</name>
        <dbReference type="ChEBI" id="CHEBI:60240"/>
    </ligand>
</feature>
<comment type="subcellular location">
    <subcellularLocation>
        <location evidence="1 19">Host nucleus</location>
    </subcellularLocation>
</comment>
<dbReference type="GO" id="GO:0042025">
    <property type="term" value="C:host cell nucleus"/>
    <property type="evidence" value="ECO:0007669"/>
    <property type="project" value="UniProtKB-SubCell"/>
</dbReference>
<keyword evidence="5" id="KW-0678">Repressor</keyword>
<evidence type="ECO:0000256" key="4">
    <source>
        <dbReference type="ARBA" id="ARBA00014531"/>
    </source>
</evidence>
<dbReference type="InterPro" id="IPR001191">
    <property type="entry name" value="Gemini_AL1_REP"/>
</dbReference>
<feature type="binding site" evidence="18">
    <location>
        <position position="87"/>
    </location>
    <ligand>
        <name>a divalent metal cation</name>
        <dbReference type="ChEBI" id="CHEBI:60240"/>
    </ligand>
</feature>
<keyword evidence="11 18" id="KW-0479">Metal-binding</keyword>
<feature type="domain" description="CRESS-DNA virus Rep endonuclease" evidence="20">
    <location>
        <begin position="36"/>
        <end position="139"/>
    </location>
</feature>
<keyword evidence="7" id="KW-0808">Transferase</keyword>
<comment type="similarity">
    <text evidence="2 19">Belongs to the geminiviridae Rep protein family.</text>
</comment>
<dbReference type="EMBL" id="JQ948070">
    <property type="protein sequence ID" value="AFN80605.1"/>
    <property type="molecule type" value="Genomic_DNA"/>
</dbReference>
<keyword evidence="16" id="KW-0238">DNA-binding</keyword>
<evidence type="ECO:0000256" key="2">
    <source>
        <dbReference type="ARBA" id="ARBA00006240"/>
    </source>
</evidence>
<feature type="active site" description="For DNA cleavage activity" evidence="17">
    <location>
        <position position="125"/>
    </location>
</feature>
<dbReference type="InterPro" id="IPR022692">
    <property type="entry name" value="Gemini_AL1_REP_central"/>
</dbReference>
<evidence type="ECO:0000256" key="14">
    <source>
        <dbReference type="ARBA" id="ARBA00022801"/>
    </source>
</evidence>
<dbReference type="GO" id="GO:0006260">
    <property type="term" value="P:DNA replication"/>
    <property type="evidence" value="ECO:0007669"/>
    <property type="project" value="UniProtKB-KW"/>
</dbReference>
<keyword evidence="13" id="KW-0255">Endonuclease</keyword>
<evidence type="ECO:0000256" key="12">
    <source>
        <dbReference type="ARBA" id="ARBA00022741"/>
    </source>
</evidence>
<reference evidence="21" key="1">
    <citation type="journal article" date="2012" name="Virus Res.">
        <title>Australian monocot-infecting mastrevirus diversity rivals that in Africa.</title>
        <authorList>
            <person name="Kraberger S."/>
            <person name="Thomas J.E."/>
            <person name="Geering A.D."/>
            <person name="Dayaram A."/>
            <person name="Stainton D."/>
            <person name="Hadfield J."/>
            <person name="Walters M."/>
            <person name="Parmenter K.S."/>
            <person name="van Brunschot S."/>
            <person name="Collings D.A."/>
            <person name="Martin D.P."/>
            <person name="Varsani A."/>
        </authorList>
    </citation>
    <scope>NUCLEOTIDE SEQUENCE</scope>
    <source>
        <strain evidence="21">AU-846-1998</strain>
    </source>
</reference>
<dbReference type="GO" id="GO:0005198">
    <property type="term" value="F:structural molecule activity"/>
    <property type="evidence" value="ECO:0007669"/>
    <property type="project" value="InterPro"/>
</dbReference>
<dbReference type="Pfam" id="PF00799">
    <property type="entry name" value="Gemini_AL1"/>
    <property type="match status" value="1"/>
</dbReference>
<keyword evidence="15" id="KW-0190">Covalent protein-DNA linkage</keyword>
<evidence type="ECO:0000259" key="20">
    <source>
        <dbReference type="PROSITE" id="PS52020"/>
    </source>
</evidence>
<dbReference type="GO" id="GO:0016888">
    <property type="term" value="F:DNA endonuclease activity, producing 5'-phosphomonoesters"/>
    <property type="evidence" value="ECO:0007669"/>
    <property type="project" value="InterPro"/>
</dbReference>
<dbReference type="EC" id="3.1.21.-" evidence="19"/>
<evidence type="ECO:0000256" key="19">
    <source>
        <dbReference type="RuleBase" id="RU361249"/>
    </source>
</evidence>
<dbReference type="SUPFAM" id="SSF55464">
    <property type="entry name" value="Origin of replication-binding domain, RBD-like"/>
    <property type="match status" value="1"/>
</dbReference>
<sequence>MSSPVSERVYSEVGSQMESPGRGGQSIDAPSSSCFKVRARNLFLTYSKCNLTAVFLLEYISSLLKKYCPTYIYVAQEAHKDGSHHLHCIIQCSKYVRTTSAKFFDVGEFHPNVQNPRMPKKALAYCKKSPISDAEYGVFQEIKRPRKKKVDAPSTKDAKMADIIKSSTNKEDYLSMVRKSFPFDWATRLQQFQYSAESLFPSTPPPYVDPFGMPSQDEHPVIGAWLRDELYTDRSPAERRRSLYICGPTRTGKTSWARSLGSHNYWQHSVDFLHVVQNAKYNVIDDIPFKFVPCWKGLVGSQKDITVNPKYGKKRLLSNGIPCIILVNEDEDWLQQMQPNQAEWFNANAVVHYMYSGESFFEAGPATA</sequence>
<keyword evidence="14 19" id="KW-0378">Hydrolase</keyword>
<evidence type="ECO:0000256" key="17">
    <source>
        <dbReference type="PIRSR" id="PIRSR601191-1"/>
    </source>
</evidence>
<dbReference type="InterPro" id="IPR001301">
    <property type="entry name" value="Gemini_AL1_CLV"/>
</dbReference>
<evidence type="ECO:0000256" key="10">
    <source>
        <dbReference type="ARBA" id="ARBA00022722"/>
    </source>
</evidence>
<dbReference type="GO" id="GO:0046872">
    <property type="term" value="F:metal ion binding"/>
    <property type="evidence" value="ECO:0007669"/>
    <property type="project" value="UniProtKB-KW"/>
</dbReference>
<name>J7FG04_9GEMI</name>
<keyword evidence="9" id="KW-0235">DNA replication</keyword>
<evidence type="ECO:0000256" key="11">
    <source>
        <dbReference type="ARBA" id="ARBA00022723"/>
    </source>
</evidence>
<proteinExistence type="inferred from homology"/>
<dbReference type="GO" id="GO:0000166">
    <property type="term" value="F:nucleotide binding"/>
    <property type="evidence" value="ECO:0007669"/>
    <property type="project" value="UniProtKB-KW"/>
</dbReference>
<evidence type="ECO:0000256" key="5">
    <source>
        <dbReference type="ARBA" id="ARBA00022491"/>
    </source>
</evidence>
<dbReference type="Pfam" id="PF08283">
    <property type="entry name" value="Gemini_AL1_M"/>
    <property type="match status" value="1"/>
</dbReference>
<accession>J7FG04</accession>
<dbReference type="PRINTS" id="PR00227">
    <property type="entry name" value="GEMCOATAL1"/>
</dbReference>
<evidence type="ECO:0000256" key="7">
    <source>
        <dbReference type="ARBA" id="ARBA00022679"/>
    </source>
</evidence>
<dbReference type="InterPro" id="IPR027417">
    <property type="entry name" value="P-loop_NTPase"/>
</dbReference>
<comment type="cofactor">
    <cofactor evidence="18">
        <name>Mg(2+)</name>
        <dbReference type="ChEBI" id="CHEBI:18420"/>
    </cofactor>
    <cofactor evidence="18">
        <name>Mn(2+)</name>
        <dbReference type="ChEBI" id="CHEBI:29035"/>
    </cofactor>
    <text evidence="18">Divalent metal cations, possibly Mg(2+) or Mn(2+).</text>
</comment>
<evidence type="ECO:0000256" key="15">
    <source>
        <dbReference type="ARBA" id="ARBA00023124"/>
    </source>
</evidence>
<organism evidence="21">
    <name type="scientific">Paspalum striate mosaic virus</name>
    <dbReference type="NCBI Taxonomy" id="1072672"/>
    <lineage>
        <taxon>Viruses</taxon>
        <taxon>Monodnaviria</taxon>
        <taxon>Shotokuvirae</taxon>
        <taxon>Cressdnaviricota</taxon>
        <taxon>Repensiviricetes</taxon>
        <taxon>Geplafuvirales</taxon>
        <taxon>Geminiviridae</taxon>
        <taxon>Mastrevirus</taxon>
        <taxon>Mastrevirus paspali</taxon>
    </lineage>
</organism>
<evidence type="ECO:0000256" key="18">
    <source>
        <dbReference type="PIRSR" id="PIRSR601191-2"/>
    </source>
</evidence>
<dbReference type="InterPro" id="IPR049912">
    <property type="entry name" value="CRESS_DNA_REP"/>
</dbReference>
<keyword evidence="12" id="KW-0547">Nucleotide-binding</keyword>
<keyword evidence="10" id="KW-0540">Nuclease</keyword>
<evidence type="ECO:0000313" key="21">
    <source>
        <dbReference type="EMBL" id="AFN80605.1"/>
    </source>
</evidence>
<keyword evidence="6 19" id="KW-1048">Host nucleus</keyword>
<evidence type="ECO:0000256" key="8">
    <source>
        <dbReference type="ARBA" id="ARBA00022695"/>
    </source>
</evidence>
<dbReference type="PRINTS" id="PR00228">
    <property type="entry name" value="GEMCOATCLVL1"/>
</dbReference>
<dbReference type="Gene3D" id="3.40.1310.20">
    <property type="match status" value="1"/>
</dbReference>
<feature type="binding site" evidence="18">
    <location>
        <position position="85"/>
    </location>
    <ligand>
        <name>a divalent metal cation</name>
        <dbReference type="ChEBI" id="CHEBI:60240"/>
    </ligand>
</feature>
<keyword evidence="8" id="KW-0548">Nucleotidyltransferase</keyword>
<dbReference type="PROSITE" id="PS52020">
    <property type="entry name" value="CRESS_DNA_REP"/>
    <property type="match status" value="1"/>
</dbReference>
<comment type="subunit">
    <text evidence="3">Homooligomer. Rep binds to repeated DNA motifs (iterons). Forms the O-complex, which is a Rep-DNA complex involved in the initiation of RCR. Part of the C- and V-complexes which are RepA-Rep-DNA complexes involved in the c-sense and v-sense transcription.</text>
</comment>
<evidence type="ECO:0000256" key="9">
    <source>
        <dbReference type="ARBA" id="ARBA00022705"/>
    </source>
</evidence>
<evidence type="ECO:0000256" key="1">
    <source>
        <dbReference type="ARBA" id="ARBA00004147"/>
    </source>
</evidence>